<dbReference type="Proteomes" id="UP000004386">
    <property type="component" value="Unassembled WGS sequence"/>
</dbReference>
<dbReference type="HOGENOM" id="CLU_1223730_0_0_5"/>
<evidence type="ECO:0000313" key="2">
    <source>
        <dbReference type="EMBL" id="EEQ95280.1"/>
    </source>
</evidence>
<proteinExistence type="predicted"/>
<feature type="transmembrane region" description="Helical" evidence="1">
    <location>
        <begin position="144"/>
        <end position="161"/>
    </location>
</feature>
<keyword evidence="1" id="KW-0472">Membrane</keyword>
<dbReference type="Pfam" id="PF19602">
    <property type="entry name" value="DUF6107"/>
    <property type="match status" value="1"/>
</dbReference>
<evidence type="ECO:0000313" key="3">
    <source>
        <dbReference type="Proteomes" id="UP000004386"/>
    </source>
</evidence>
<gene>
    <name evidence="2" type="ORF">OINT_1000640</name>
</gene>
<comment type="caution">
    <text evidence="2">The sequence shown here is derived from an EMBL/GenBank/DDBJ whole genome shotgun (WGS) entry which is preliminary data.</text>
</comment>
<accession>C4WE03</accession>
<keyword evidence="1" id="KW-1133">Transmembrane helix</keyword>
<organism evidence="2 3">
    <name type="scientific">Brucella intermedia LMG 3301</name>
    <dbReference type="NCBI Taxonomy" id="641118"/>
    <lineage>
        <taxon>Bacteria</taxon>
        <taxon>Pseudomonadati</taxon>
        <taxon>Pseudomonadota</taxon>
        <taxon>Alphaproteobacteria</taxon>
        <taxon>Hyphomicrobiales</taxon>
        <taxon>Brucellaceae</taxon>
        <taxon>Brucella/Ochrobactrum group</taxon>
        <taxon>Brucella</taxon>
    </lineage>
</organism>
<dbReference type="InterPro" id="IPR046089">
    <property type="entry name" value="DUF6107"/>
</dbReference>
<name>C4WE03_9HYPH</name>
<dbReference type="EMBL" id="ACQA01000001">
    <property type="protein sequence ID" value="EEQ95280.1"/>
    <property type="molecule type" value="Genomic_DNA"/>
</dbReference>
<sequence>MLQFDLRLRASPRQVVTMTPRAVPLLKALVRDASVSMTPMRTDENSANLAQGSCRRSATAMARCLWDGGNSTARIFDASFLSDEEETRCGGLPTAFSQEVIMTNFTDAVFTSETTWIWFAKMVGAMAGSAVSLAYMLPHGKREAAIRFAVGIICGMVFGGAAGVKITDTLALSGLLGRAELMLMGSAAVSITAWSALGIFKRFSERLKKAPIPGILTEERESNGDA</sequence>
<feature type="transmembrane region" description="Helical" evidence="1">
    <location>
        <begin position="116"/>
        <end position="137"/>
    </location>
</feature>
<keyword evidence="1" id="KW-0812">Transmembrane</keyword>
<feature type="transmembrane region" description="Helical" evidence="1">
    <location>
        <begin position="181"/>
        <end position="200"/>
    </location>
</feature>
<dbReference type="AlphaFoldDB" id="C4WE03"/>
<evidence type="ECO:0000256" key="1">
    <source>
        <dbReference type="SAM" id="Phobius"/>
    </source>
</evidence>
<protein>
    <submittedName>
        <fullName evidence="2">Uncharacterized protein</fullName>
    </submittedName>
</protein>
<reference evidence="2 3" key="1">
    <citation type="submission" date="2009-05" db="EMBL/GenBank/DDBJ databases">
        <authorList>
            <person name="Setubal J.C."/>
            <person name="Boyle S."/>
            <person name="Crasta O.R."/>
            <person name="Gillespie J.J."/>
            <person name="Kenyon R.W."/>
            <person name="Lu J."/>
            <person name="Mane S."/>
            <person name="Nagrani S."/>
            <person name="Shallom J.M."/>
            <person name="Shallom S."/>
            <person name="Shukla M."/>
            <person name="Snyder E.E."/>
            <person name="Sobral B.W."/>
            <person name="Wattam A.R."/>
            <person name="Will R."/>
            <person name="Williams K."/>
            <person name="Yoo H."/>
            <person name="Munk C."/>
            <person name="Tapia R."/>
            <person name="Green L."/>
            <person name="Rogers Y."/>
            <person name="Detter J.C."/>
            <person name="Bruce D."/>
            <person name="Brettin T.S."/>
            <person name="Tsolis R."/>
        </authorList>
    </citation>
    <scope>NUCLEOTIDE SEQUENCE [LARGE SCALE GENOMIC DNA]</scope>
    <source>
        <strain evidence="2 3">LMG 3301</strain>
    </source>
</reference>